<name>A0A2T1KBT5_9GAMM</name>
<dbReference type="GO" id="GO:0006281">
    <property type="term" value="P:DNA repair"/>
    <property type="evidence" value="ECO:0007669"/>
    <property type="project" value="InterPro"/>
</dbReference>
<proteinExistence type="predicted"/>
<gene>
    <name evidence="1" type="ORF">C7H09_09480</name>
</gene>
<comment type="caution">
    <text evidence="1">The sequence shown here is derived from an EMBL/GenBank/DDBJ whole genome shotgun (WGS) entry which is preliminary data.</text>
</comment>
<dbReference type="Gene3D" id="3.30.2170.10">
    <property type="entry name" value="archaeoglobus fulgidus dsm 4304 superfamily"/>
    <property type="match status" value="1"/>
</dbReference>
<dbReference type="OrthoDB" id="2593273at2"/>
<dbReference type="Proteomes" id="UP000239866">
    <property type="component" value="Unassembled WGS sequence"/>
</dbReference>
<evidence type="ECO:0000313" key="1">
    <source>
        <dbReference type="EMBL" id="PSF07586.1"/>
    </source>
</evidence>
<evidence type="ECO:0000313" key="2">
    <source>
        <dbReference type="Proteomes" id="UP000239866"/>
    </source>
</evidence>
<keyword evidence="1" id="KW-0378">Hydrolase</keyword>
<dbReference type="GO" id="GO:0004519">
    <property type="term" value="F:endonuclease activity"/>
    <property type="evidence" value="ECO:0007669"/>
    <property type="project" value="UniProtKB-KW"/>
</dbReference>
<dbReference type="EMBL" id="PXNP01000071">
    <property type="protein sequence ID" value="PSF07586.1"/>
    <property type="molecule type" value="Genomic_DNA"/>
</dbReference>
<organism evidence="1 2">
    <name type="scientific">Marinobacter fuscus</name>
    <dbReference type="NCBI Taxonomy" id="2109942"/>
    <lineage>
        <taxon>Bacteria</taxon>
        <taxon>Pseudomonadati</taxon>
        <taxon>Pseudomonadota</taxon>
        <taxon>Gammaproteobacteria</taxon>
        <taxon>Pseudomonadales</taxon>
        <taxon>Marinobacteraceae</taxon>
        <taxon>Marinobacter</taxon>
    </lineage>
</organism>
<reference evidence="1 2" key="1">
    <citation type="submission" date="2018-03" db="EMBL/GenBank/DDBJ databases">
        <title>Marinobacter brunus sp. nov., a marine bacterium of Gamma-proteobacteria isolated from the surface seawater of the South China Sea.</title>
        <authorList>
            <person name="Cheng H."/>
            <person name="Wu Y.-H."/>
            <person name="Xamxidin M."/>
            <person name="Xu X.-W."/>
        </authorList>
    </citation>
    <scope>NUCLEOTIDE SEQUENCE [LARGE SCALE GENOMIC DNA]</scope>
    <source>
        <strain evidence="1 2">NH169-3</strain>
    </source>
</reference>
<dbReference type="AlphaFoldDB" id="A0A2T1KBT5"/>
<protein>
    <submittedName>
        <fullName evidence="1">Endonuclease V</fullName>
    </submittedName>
</protein>
<keyword evidence="1" id="KW-0255">Endonuclease</keyword>
<keyword evidence="2" id="KW-1185">Reference proteome</keyword>
<dbReference type="InterPro" id="IPR007581">
    <property type="entry name" value="Endonuclease-V"/>
</dbReference>
<keyword evidence="1" id="KW-0540">Nuclease</keyword>
<sequence length="179" mass="20063">MILAVDVQYLNESAHVAGIAFDSWEDEEAQKEYTSFVKKVEPYEPGFFYKRELPCILALLEEFSLKPNVIIVDGHVYLDGKSRPGLGKRLYDALVDKPEIIGVAKKSYADLESGHEIFRGKSKKPLYITTTGNLELAKSSIKNMFGKNRIPVLLKQVDQLCREEANKSKHTDSVNAAGV</sequence>
<accession>A0A2T1KBT5</accession>
<dbReference type="RefSeq" id="WP_106762287.1">
    <property type="nucleotide sequence ID" value="NZ_PXNP01000071.1"/>
</dbReference>
<dbReference type="Pfam" id="PF04493">
    <property type="entry name" value="Endonuclease_5"/>
    <property type="match status" value="1"/>
</dbReference>